<accession>A0ABQ8FRX9</accession>
<dbReference type="Pfam" id="PF00665">
    <property type="entry name" value="rve"/>
    <property type="match status" value="1"/>
</dbReference>
<feature type="region of interest" description="Disordered" evidence="1">
    <location>
        <begin position="398"/>
        <end position="419"/>
    </location>
</feature>
<sequence length="419" mass="48476">MCVKELSNFILSNNVLCRVLPDRSKVSYQPSWQRKQVYKRFHDGLGHLKYDSIYDLVSRRHWWPTLKQDLKDYLRRCPRCQLDQSSNSTYAATPIRPVPSVAIPFERWGLDFIQDLPETKSGNRHIITAIDYASRWVVAKAVPNRDAVTVASFLYDIMMDYGAPYEVFTDRGSAFIAEGFKVYEDLQRIRHHATTPYHPQTNGMVERMHAMMGHAITTLTHGTPERWDEYLQQTVFSLRVRKHATTQLSPFFLLYGVDPRIPGDTAPLQETMVPLDDVELMEEAAEKTARGFDELGYARAAAYHRSKAQAEAMRRRHNLDPNSEDYHYEIGDMVKLKHHAKTKFQFDWKGPYHIVYVGFPGTYWLMDPQGRRFDSTVNERDLAPWLTQTDSNQEYFYDGTKRDGQGASEGGSVITPPTY</sequence>
<comment type="caution">
    <text evidence="3">The sequence shown here is derived from an EMBL/GenBank/DDBJ whole genome shotgun (WGS) entry which is preliminary data.</text>
</comment>
<dbReference type="InterPro" id="IPR012337">
    <property type="entry name" value="RNaseH-like_sf"/>
</dbReference>
<dbReference type="Gene3D" id="3.30.420.10">
    <property type="entry name" value="Ribonuclease H-like superfamily/Ribonuclease H"/>
    <property type="match status" value="1"/>
</dbReference>
<name>A0ABQ8FRX9_9FUNG</name>
<keyword evidence="4" id="KW-1185">Reference proteome</keyword>
<dbReference type="InterPro" id="IPR036397">
    <property type="entry name" value="RNaseH_sf"/>
</dbReference>
<dbReference type="Pfam" id="PF17921">
    <property type="entry name" value="Integrase_H2C2"/>
    <property type="match status" value="1"/>
</dbReference>
<dbReference type="Proteomes" id="UP001648503">
    <property type="component" value="Unassembled WGS sequence"/>
</dbReference>
<dbReference type="InterPro" id="IPR001584">
    <property type="entry name" value="Integrase_cat-core"/>
</dbReference>
<dbReference type="SUPFAM" id="SSF53098">
    <property type="entry name" value="Ribonuclease H-like"/>
    <property type="match status" value="1"/>
</dbReference>
<dbReference type="PANTHER" id="PTHR37984:SF5">
    <property type="entry name" value="PROTEIN NYNRIN-LIKE"/>
    <property type="match status" value="1"/>
</dbReference>
<evidence type="ECO:0000259" key="2">
    <source>
        <dbReference type="PROSITE" id="PS50994"/>
    </source>
</evidence>
<gene>
    <name evidence="3" type="ORF">BASA50_001449</name>
</gene>
<evidence type="ECO:0000313" key="3">
    <source>
        <dbReference type="EMBL" id="KAH6601591.1"/>
    </source>
</evidence>
<proteinExistence type="predicted"/>
<dbReference type="PANTHER" id="PTHR37984">
    <property type="entry name" value="PROTEIN CBG26694"/>
    <property type="match status" value="1"/>
</dbReference>
<feature type="domain" description="Integrase catalytic" evidence="2">
    <location>
        <begin position="100"/>
        <end position="258"/>
    </location>
</feature>
<dbReference type="EMBL" id="JAFCIX010000002">
    <property type="protein sequence ID" value="KAH6601591.1"/>
    <property type="molecule type" value="Genomic_DNA"/>
</dbReference>
<protein>
    <recommendedName>
        <fullName evidence="2">Integrase catalytic domain-containing protein</fullName>
    </recommendedName>
</protein>
<dbReference type="Gene3D" id="1.10.340.70">
    <property type="match status" value="1"/>
</dbReference>
<evidence type="ECO:0000256" key="1">
    <source>
        <dbReference type="SAM" id="MobiDB-lite"/>
    </source>
</evidence>
<dbReference type="PROSITE" id="PS50994">
    <property type="entry name" value="INTEGRASE"/>
    <property type="match status" value="1"/>
</dbReference>
<dbReference type="InterPro" id="IPR050951">
    <property type="entry name" value="Retrovirus_Pol_polyprotein"/>
</dbReference>
<organism evidence="3 4">
    <name type="scientific">Batrachochytrium salamandrivorans</name>
    <dbReference type="NCBI Taxonomy" id="1357716"/>
    <lineage>
        <taxon>Eukaryota</taxon>
        <taxon>Fungi</taxon>
        <taxon>Fungi incertae sedis</taxon>
        <taxon>Chytridiomycota</taxon>
        <taxon>Chytridiomycota incertae sedis</taxon>
        <taxon>Chytridiomycetes</taxon>
        <taxon>Rhizophydiales</taxon>
        <taxon>Rhizophydiales incertae sedis</taxon>
        <taxon>Batrachochytrium</taxon>
    </lineage>
</organism>
<evidence type="ECO:0000313" key="4">
    <source>
        <dbReference type="Proteomes" id="UP001648503"/>
    </source>
</evidence>
<dbReference type="InterPro" id="IPR041588">
    <property type="entry name" value="Integrase_H2C2"/>
</dbReference>
<reference evidence="3 4" key="1">
    <citation type="submission" date="2021-02" db="EMBL/GenBank/DDBJ databases">
        <title>Variation within the Batrachochytrium salamandrivorans European outbreak.</title>
        <authorList>
            <person name="Kelly M."/>
            <person name="Pasmans F."/>
            <person name="Shea T.P."/>
            <person name="Munoz J.F."/>
            <person name="Carranza S."/>
            <person name="Cuomo C.A."/>
            <person name="Martel A."/>
        </authorList>
    </citation>
    <scope>NUCLEOTIDE SEQUENCE [LARGE SCALE GENOMIC DNA]</scope>
    <source>
        <strain evidence="3 4">AMFP18/2</strain>
    </source>
</reference>